<comment type="caution">
    <text evidence="1">The sequence shown here is derived from an EMBL/GenBank/DDBJ whole genome shotgun (WGS) entry which is preliminary data.</text>
</comment>
<reference evidence="2" key="1">
    <citation type="journal article" date="2015" name="Nat. Genet.">
        <title>The genome and transcriptome of the zoonotic hookworm Ancylostoma ceylanicum identify infection-specific gene families.</title>
        <authorList>
            <person name="Schwarz E.M."/>
            <person name="Hu Y."/>
            <person name="Antoshechkin I."/>
            <person name="Miller M.M."/>
            <person name="Sternberg P.W."/>
            <person name="Aroian R.V."/>
        </authorList>
    </citation>
    <scope>NUCLEOTIDE SEQUENCE</scope>
    <source>
        <strain evidence="2">HY135</strain>
    </source>
</reference>
<keyword evidence="2" id="KW-1185">Reference proteome</keyword>
<evidence type="ECO:0000313" key="1">
    <source>
        <dbReference type="EMBL" id="EYB81482.1"/>
    </source>
</evidence>
<evidence type="ECO:0000313" key="2">
    <source>
        <dbReference type="Proteomes" id="UP000024635"/>
    </source>
</evidence>
<organism evidence="1 2">
    <name type="scientific">Ancylostoma ceylanicum</name>
    <dbReference type="NCBI Taxonomy" id="53326"/>
    <lineage>
        <taxon>Eukaryota</taxon>
        <taxon>Metazoa</taxon>
        <taxon>Ecdysozoa</taxon>
        <taxon>Nematoda</taxon>
        <taxon>Chromadorea</taxon>
        <taxon>Rhabditida</taxon>
        <taxon>Rhabditina</taxon>
        <taxon>Rhabditomorpha</taxon>
        <taxon>Strongyloidea</taxon>
        <taxon>Ancylostomatidae</taxon>
        <taxon>Ancylostomatinae</taxon>
        <taxon>Ancylostoma</taxon>
    </lineage>
</organism>
<protein>
    <submittedName>
        <fullName evidence="1">Uncharacterized protein</fullName>
    </submittedName>
</protein>
<name>A0A016RTR2_9BILA</name>
<accession>A0A016RTR2</accession>
<dbReference type="EMBL" id="JARK01001718">
    <property type="protein sequence ID" value="EYB81482.1"/>
    <property type="molecule type" value="Genomic_DNA"/>
</dbReference>
<dbReference type="AlphaFoldDB" id="A0A016RTR2"/>
<dbReference type="Proteomes" id="UP000024635">
    <property type="component" value="Unassembled WGS sequence"/>
</dbReference>
<sequence>MKSALQRHSLAIERLVYWYGSRTTLSQRVFNKTGMAKAEHLQNFVNGTVVLSWQLNWDFAVDTLLVGAHQYERSMGLHDVHAMEKCGFLASKQIIQTHSG</sequence>
<proteinExistence type="predicted"/>
<gene>
    <name evidence="1" type="primary">Acey_s0382.g370</name>
    <name evidence="1" type="ORF">Y032_0382g370</name>
</gene>